<feature type="compositionally biased region" description="Polar residues" evidence="3">
    <location>
        <begin position="558"/>
        <end position="574"/>
    </location>
</feature>
<evidence type="ECO:0000313" key="6">
    <source>
        <dbReference type="Proteomes" id="UP000431533"/>
    </source>
</evidence>
<dbReference type="GO" id="GO:0005829">
    <property type="term" value="C:cytosol"/>
    <property type="evidence" value="ECO:0007669"/>
    <property type="project" value="TreeGrafter"/>
</dbReference>
<dbReference type="Gene3D" id="3.40.1030.10">
    <property type="entry name" value="Nucleoside phosphorylase/phosphoribosyltransferase catalytic domain"/>
    <property type="match status" value="1"/>
</dbReference>
<feature type="region of interest" description="Disordered" evidence="3">
    <location>
        <begin position="338"/>
        <end position="364"/>
    </location>
</feature>
<accession>A0A8H8R611</accession>
<feature type="compositionally biased region" description="Polar residues" evidence="3">
    <location>
        <begin position="188"/>
        <end position="207"/>
    </location>
</feature>
<organism evidence="5 6">
    <name type="scientific">Lachnellula hyalina</name>
    <dbReference type="NCBI Taxonomy" id="1316788"/>
    <lineage>
        <taxon>Eukaryota</taxon>
        <taxon>Fungi</taxon>
        <taxon>Dikarya</taxon>
        <taxon>Ascomycota</taxon>
        <taxon>Pezizomycotina</taxon>
        <taxon>Leotiomycetes</taxon>
        <taxon>Helotiales</taxon>
        <taxon>Lachnaceae</taxon>
        <taxon>Lachnellula</taxon>
    </lineage>
</organism>
<feature type="compositionally biased region" description="Basic and acidic residues" evidence="3">
    <location>
        <begin position="56"/>
        <end position="70"/>
    </location>
</feature>
<dbReference type="EMBL" id="QGMH01000022">
    <property type="protein sequence ID" value="TVY29103.1"/>
    <property type="molecule type" value="Genomic_DNA"/>
</dbReference>
<dbReference type="InterPro" id="IPR005940">
    <property type="entry name" value="Anthranilate_Pribosyl_Tfrase"/>
</dbReference>
<dbReference type="Pfam" id="PF00591">
    <property type="entry name" value="Glycos_transf_3"/>
    <property type="match status" value="1"/>
</dbReference>
<feature type="domain" description="Glycosyl transferase family 3" evidence="4">
    <location>
        <begin position="807"/>
        <end position="1058"/>
    </location>
</feature>
<evidence type="ECO:0000313" key="5">
    <source>
        <dbReference type="EMBL" id="TVY29103.1"/>
    </source>
</evidence>
<name>A0A8H8R611_9HELO</name>
<evidence type="ECO:0000259" key="4">
    <source>
        <dbReference type="Pfam" id="PF00591"/>
    </source>
</evidence>
<comment type="caution">
    <text evidence="5">The sequence shown here is derived from an EMBL/GenBank/DDBJ whole genome shotgun (WGS) entry which is preliminary data.</text>
</comment>
<feature type="compositionally biased region" description="Basic and acidic residues" evidence="3">
    <location>
        <begin position="19"/>
        <end position="30"/>
    </location>
</feature>
<evidence type="ECO:0000256" key="2">
    <source>
        <dbReference type="ARBA" id="ARBA00022679"/>
    </source>
</evidence>
<dbReference type="InterPro" id="IPR000312">
    <property type="entry name" value="Glycosyl_Trfase_fam3"/>
</dbReference>
<feature type="compositionally biased region" description="Polar residues" evidence="3">
    <location>
        <begin position="397"/>
        <end position="417"/>
    </location>
</feature>
<feature type="compositionally biased region" description="Basic and acidic residues" evidence="3">
    <location>
        <begin position="155"/>
        <end position="176"/>
    </location>
</feature>
<feature type="region of interest" description="Disordered" evidence="3">
    <location>
        <begin position="1"/>
        <end position="38"/>
    </location>
</feature>
<dbReference type="AlphaFoldDB" id="A0A8H8R611"/>
<dbReference type="PANTHER" id="PTHR43285:SF2">
    <property type="entry name" value="ANTHRANILATE PHOSPHORIBOSYLTRANSFERASE"/>
    <property type="match status" value="1"/>
</dbReference>
<dbReference type="GO" id="GO:0004048">
    <property type="term" value="F:anthranilate phosphoribosyltransferase activity"/>
    <property type="evidence" value="ECO:0007669"/>
    <property type="project" value="InterPro"/>
</dbReference>
<dbReference type="OrthoDB" id="427800at2759"/>
<dbReference type="GeneID" id="41982667"/>
<feature type="region of interest" description="Disordered" evidence="3">
    <location>
        <begin position="485"/>
        <end position="601"/>
    </location>
</feature>
<dbReference type="PANTHER" id="PTHR43285">
    <property type="entry name" value="ANTHRANILATE PHOSPHORIBOSYLTRANSFERASE"/>
    <property type="match status" value="1"/>
</dbReference>
<keyword evidence="2 5" id="KW-0808">Transferase</keyword>
<feature type="compositionally biased region" description="Basic residues" evidence="3">
    <location>
        <begin position="252"/>
        <end position="261"/>
    </location>
</feature>
<evidence type="ECO:0000256" key="1">
    <source>
        <dbReference type="ARBA" id="ARBA00022676"/>
    </source>
</evidence>
<reference evidence="5 6" key="1">
    <citation type="submission" date="2018-05" db="EMBL/GenBank/DDBJ databases">
        <title>Genome sequencing and assembly of the regulated plant pathogen Lachnellula willkommii and related sister species for the development of diagnostic species identification markers.</title>
        <authorList>
            <person name="Giroux E."/>
            <person name="Bilodeau G."/>
        </authorList>
    </citation>
    <scope>NUCLEOTIDE SEQUENCE [LARGE SCALE GENOMIC DNA]</scope>
    <source>
        <strain evidence="5 6">CBS 185.66</strain>
    </source>
</reference>
<feature type="compositionally biased region" description="Basic and acidic residues" evidence="3">
    <location>
        <begin position="262"/>
        <end position="311"/>
    </location>
</feature>
<dbReference type="RefSeq" id="XP_031007891.1">
    <property type="nucleotide sequence ID" value="XM_031147445.1"/>
</dbReference>
<protein>
    <submittedName>
        <fullName evidence="5">Anthranilate phosphoribosyltransferase</fullName>
    </submittedName>
</protein>
<sequence>MARDSTEKTNAAHSPSRTRARDQDKDKEFPFEDLDNSIEGQEKMARVWKDVFVLGKGEKKGKKEKEKHESAGAGAKVNGESGAPGSLVRGNKKERKVHGFANESKELLNRNGEMSDHIGTQINGRIPADHPNEPTQTVDGELHLSRKERKKAKKAQKERELREQRELGVSRARDVGAEDSMMSVAVADTQNNHHINTDNQTTGSHGQDVSHESQGAGRKKHKRKRGEPLLTANADDSILGYGGDIEVNEGGRKKKRKKSKEKKSIRELKPRVKSAEEDRAETFGTSLKKEKAHEGHEENSVREETPSPAEKKRTRRETTVGVLDTPIIKGFKDYAHSYMKGERQKQTPAGETKNIIAGKHSQKPALLLHSGLEHNTNVDASETTASASESDEESNGKAVTSSADESSKQSQRQNHNSAVPAPLPRTSYTSSEEDLDDRSVELEKAKEKSYLLPAHSMEADIIRQEYYASRKEELRKTILRARRTSTDKSAPGVDDAGIDSSADEGPLAHTIKAPRVKESPIPPPTQRKQLGGRSATCTPMPVPEYKKLAKGRRASIGETDSLSKSKATNSSLRKNSLGKISPAMFGNLSPENTKNGRDSSRQVITSPEIAFDDKFVMVEDPAWETELGKVRARVSGDDAEGEENIAFSSTYIMAHPEGIQVGNTRFSQLNIAAQSSYSFVEDVKSRARHCTFAAGKRAAVTVGVQGEASGKRFEMRAGANNSATVEEVVDAISLIFLNRLSPIQCASLLTFLQTTALSQNAEVIAKCAARMRDAGSQVDCQLVQHAVNLRTSEKARGSYCGGLCTVEGTGGDGYSTFNLSTAAAIIASAYVFIAKHGAGASSSSSGAADVLRAIGASSADRHPRISPVLESVTPVSLPAFYEHGSFAFLFSPVFHPGVKWAAPVRKELGFKTIFNVLGPLAHPLTPIMEARVVGVAQKQLGPIYAEALKLLGVKKALVVCGAESLDEISCAGRTFCWSLVEDPHWTVDEEEGVSVRVEEFSLTPADFGLPVHSLSETSPGKTPSENAAVLVKMILGELSDDDPVLHFVLMHVAALFVYGRCKSGSSIVCLKACKLRTQVKPVRPM</sequence>
<proteinExistence type="predicted"/>
<feature type="region of interest" description="Disordered" evidence="3">
    <location>
        <begin position="55"/>
        <end position="324"/>
    </location>
</feature>
<dbReference type="Proteomes" id="UP000431533">
    <property type="component" value="Unassembled WGS sequence"/>
</dbReference>
<dbReference type="InterPro" id="IPR035902">
    <property type="entry name" value="Nuc_phospho_transferase"/>
</dbReference>
<evidence type="ECO:0000256" key="3">
    <source>
        <dbReference type="SAM" id="MobiDB-lite"/>
    </source>
</evidence>
<keyword evidence="1 5" id="KW-0328">Glycosyltransferase</keyword>
<keyword evidence="6" id="KW-1185">Reference proteome</keyword>
<gene>
    <name evidence="5" type="primary">trp4_1</name>
    <name evidence="5" type="ORF">LHYA1_G002469</name>
</gene>
<feature type="compositionally biased region" description="Low complexity" evidence="3">
    <location>
        <begin position="379"/>
        <end position="388"/>
    </location>
</feature>
<dbReference type="SUPFAM" id="SSF52418">
    <property type="entry name" value="Nucleoside phosphorylase/phosphoribosyltransferase catalytic domain"/>
    <property type="match status" value="1"/>
</dbReference>
<feature type="region of interest" description="Disordered" evidence="3">
    <location>
        <begin position="379"/>
        <end position="439"/>
    </location>
</feature>
<feature type="compositionally biased region" description="Polar residues" evidence="3">
    <location>
        <begin position="8"/>
        <end position="17"/>
    </location>
</feature>
<dbReference type="GO" id="GO:0000162">
    <property type="term" value="P:L-tryptophan biosynthetic process"/>
    <property type="evidence" value="ECO:0007669"/>
    <property type="project" value="InterPro"/>
</dbReference>
<feature type="compositionally biased region" description="Basic and acidic residues" evidence="3">
    <location>
        <begin position="103"/>
        <end position="116"/>
    </location>
</feature>